<keyword evidence="5" id="KW-0539">Nucleus</keyword>
<dbReference type="GO" id="GO:0008270">
    <property type="term" value="F:zinc ion binding"/>
    <property type="evidence" value="ECO:0007669"/>
    <property type="project" value="UniProtKB-KW"/>
</dbReference>
<evidence type="ECO:0000256" key="1">
    <source>
        <dbReference type="ARBA" id="ARBA00004123"/>
    </source>
</evidence>
<dbReference type="PANTHER" id="PTHR46481">
    <property type="entry name" value="ZINC FINGER BED DOMAIN-CONTAINING PROTEIN 4"/>
    <property type="match status" value="1"/>
</dbReference>
<keyword evidence="4" id="KW-0862">Zinc</keyword>
<evidence type="ECO:0000256" key="3">
    <source>
        <dbReference type="ARBA" id="ARBA00022771"/>
    </source>
</evidence>
<evidence type="ECO:0000256" key="2">
    <source>
        <dbReference type="ARBA" id="ARBA00022723"/>
    </source>
</evidence>
<dbReference type="OMA" id="DLITHIF"/>
<evidence type="ECO:0008006" key="8">
    <source>
        <dbReference type="Google" id="ProtNLM"/>
    </source>
</evidence>
<accession>A0A139AKI3</accession>
<dbReference type="SUPFAM" id="SSF53098">
    <property type="entry name" value="Ribonuclease H-like"/>
    <property type="match status" value="1"/>
</dbReference>
<dbReference type="PANTHER" id="PTHR46481:SF10">
    <property type="entry name" value="ZINC FINGER BED DOMAIN-CONTAINING PROTEIN 39"/>
    <property type="match status" value="1"/>
</dbReference>
<keyword evidence="2" id="KW-0479">Metal-binding</keyword>
<evidence type="ECO:0000256" key="5">
    <source>
        <dbReference type="ARBA" id="ARBA00023242"/>
    </source>
</evidence>
<dbReference type="EMBL" id="KQ965747">
    <property type="protein sequence ID" value="KXS17301.1"/>
    <property type="molecule type" value="Genomic_DNA"/>
</dbReference>
<reference evidence="6 7" key="1">
    <citation type="journal article" date="2015" name="Genome Biol. Evol.">
        <title>Phylogenomic analyses indicate that early fungi evolved digesting cell walls of algal ancestors of land plants.</title>
        <authorList>
            <person name="Chang Y."/>
            <person name="Wang S."/>
            <person name="Sekimoto S."/>
            <person name="Aerts A.L."/>
            <person name="Choi C."/>
            <person name="Clum A."/>
            <person name="LaButti K.M."/>
            <person name="Lindquist E.A."/>
            <person name="Yee Ngan C."/>
            <person name="Ohm R.A."/>
            <person name="Salamov A.A."/>
            <person name="Grigoriev I.V."/>
            <person name="Spatafora J.W."/>
            <person name="Berbee M.L."/>
        </authorList>
    </citation>
    <scope>NUCLEOTIDE SEQUENCE [LARGE SCALE GENOMIC DNA]</scope>
    <source>
        <strain evidence="6 7">JEL478</strain>
    </source>
</reference>
<evidence type="ECO:0000256" key="4">
    <source>
        <dbReference type="ARBA" id="ARBA00022833"/>
    </source>
</evidence>
<evidence type="ECO:0000313" key="6">
    <source>
        <dbReference type="EMBL" id="KXS17301.1"/>
    </source>
</evidence>
<proteinExistence type="predicted"/>
<dbReference type="GO" id="GO:0005634">
    <property type="term" value="C:nucleus"/>
    <property type="evidence" value="ECO:0007669"/>
    <property type="project" value="UniProtKB-SubCell"/>
</dbReference>
<protein>
    <recommendedName>
        <fullName evidence="8">HAT C-terminal dimerisation domain-containing protein</fullName>
    </recommendedName>
</protein>
<evidence type="ECO:0000313" key="7">
    <source>
        <dbReference type="Proteomes" id="UP000070544"/>
    </source>
</evidence>
<keyword evidence="3" id="KW-0863">Zinc-finger</keyword>
<dbReference type="InterPro" id="IPR052035">
    <property type="entry name" value="ZnF_BED_domain_contain"/>
</dbReference>
<dbReference type="InterPro" id="IPR012337">
    <property type="entry name" value="RNaseH-like_sf"/>
</dbReference>
<dbReference type="OrthoDB" id="3359487at2759"/>
<dbReference type="Proteomes" id="UP000070544">
    <property type="component" value="Unassembled WGS sequence"/>
</dbReference>
<organism evidence="6 7">
    <name type="scientific">Gonapodya prolifera (strain JEL478)</name>
    <name type="common">Monoblepharis prolifera</name>
    <dbReference type="NCBI Taxonomy" id="1344416"/>
    <lineage>
        <taxon>Eukaryota</taxon>
        <taxon>Fungi</taxon>
        <taxon>Fungi incertae sedis</taxon>
        <taxon>Chytridiomycota</taxon>
        <taxon>Chytridiomycota incertae sedis</taxon>
        <taxon>Monoblepharidomycetes</taxon>
        <taxon>Monoblepharidales</taxon>
        <taxon>Gonapodyaceae</taxon>
        <taxon>Gonapodya</taxon>
    </lineage>
</organism>
<name>A0A139AKI3_GONPJ</name>
<sequence length="495" mass="56690">MSEAPSPTINVSDSELSDTINADGWRDCKPRVSTHRPASWVFRDDHFKKQAKGKQTRAICLEKGKNGCNGAIYDMTNQKSTTTLQIHVKQYYANSIKDERVLAELKPEMIRQPTLEDTLKLKRKRNKSVDVDRLQAALLNWVACSNQPISKVESPWFWQVLAVLHHNPPEIGIEMIRFDIPQEMARVEGVISELLKLLSVTTNNGSNNNTMMRAMADMDGINEDFDAINSHVQCLSHILNIAVKAGLANLRIPTINEERMVEAMGQGPVEKLYHIIFRIRHTTQLCKKYAAQFTNPLKHSQELVAPVKTRWRSDYDTIIQALADCIEINKLVTKEKALWKWKLTDVDWEYLKHMKVLLMKVEAAKIPTLCMVVPVFNLVMDRPEDADFGREQCLEDTRSIILSKLQTYYRKTDDSRLYMLSVVLHPLLKLGWMAEENWEQELIGRARELLQGELDRVAPSSALVTPQGNPAFLDDDLEMEFLGKGNTQGEMEQYR</sequence>
<comment type="subcellular location">
    <subcellularLocation>
        <location evidence="1">Nucleus</location>
    </subcellularLocation>
</comment>
<dbReference type="AlphaFoldDB" id="A0A139AKI3"/>
<keyword evidence="7" id="KW-1185">Reference proteome</keyword>
<gene>
    <name evidence="6" type="ORF">M427DRAFT_30452</name>
</gene>